<dbReference type="PROSITE" id="PS50014">
    <property type="entry name" value="BROMODOMAIN_2"/>
    <property type="match status" value="1"/>
</dbReference>
<dbReference type="InterPro" id="IPR051831">
    <property type="entry name" value="Bromodomain_contain_prot"/>
</dbReference>
<feature type="compositionally biased region" description="Basic and acidic residues" evidence="7">
    <location>
        <begin position="84"/>
        <end position="97"/>
    </location>
</feature>
<evidence type="ECO:0000313" key="9">
    <source>
        <dbReference type="EMBL" id="VDN50871.1"/>
    </source>
</evidence>
<evidence type="ECO:0000256" key="7">
    <source>
        <dbReference type="SAM" id="MobiDB-lite"/>
    </source>
</evidence>
<reference evidence="12" key="1">
    <citation type="submission" date="2017-02" db="UniProtKB">
        <authorList>
            <consortium name="WormBaseParasite"/>
        </authorList>
    </citation>
    <scope>IDENTIFICATION</scope>
</reference>
<keyword evidence="3 6" id="KW-0103">Bromodomain</keyword>
<dbReference type="Proteomes" id="UP000038040">
    <property type="component" value="Unplaced"/>
</dbReference>
<keyword evidence="4" id="KW-0804">Transcription</keyword>
<dbReference type="InterPro" id="IPR021900">
    <property type="entry name" value="DUF3512"/>
</dbReference>
<dbReference type="SUPFAM" id="SSF47370">
    <property type="entry name" value="Bromodomain"/>
    <property type="match status" value="1"/>
</dbReference>
<feature type="domain" description="Bromo" evidence="8">
    <location>
        <begin position="181"/>
        <end position="251"/>
    </location>
</feature>
<keyword evidence="11" id="KW-1185">Reference proteome</keyword>
<evidence type="ECO:0000313" key="11">
    <source>
        <dbReference type="Proteomes" id="UP000274756"/>
    </source>
</evidence>
<comment type="subcellular location">
    <subcellularLocation>
        <location evidence="1">Nucleus</location>
    </subcellularLocation>
</comment>
<reference evidence="9 11" key="2">
    <citation type="submission" date="2018-11" db="EMBL/GenBank/DDBJ databases">
        <authorList>
            <consortium name="Pathogen Informatics"/>
        </authorList>
    </citation>
    <scope>NUCLEOTIDE SEQUENCE [LARGE SCALE GENOMIC DNA]</scope>
</reference>
<keyword evidence="2" id="KW-0805">Transcription regulation</keyword>
<dbReference type="WBParaSite" id="DME_0000590501-mRNA-1">
    <property type="protein sequence ID" value="DME_0000590501-mRNA-1"/>
    <property type="gene ID" value="DME_0000590501"/>
</dbReference>
<dbReference type="OrthoDB" id="21648at2759"/>
<evidence type="ECO:0000256" key="5">
    <source>
        <dbReference type="ARBA" id="ARBA00023242"/>
    </source>
</evidence>
<keyword evidence="5" id="KW-0539">Nucleus</keyword>
<dbReference type="InterPro" id="IPR001487">
    <property type="entry name" value="Bromodomain"/>
</dbReference>
<dbReference type="PRINTS" id="PR00503">
    <property type="entry name" value="BROMODOMAIN"/>
</dbReference>
<accession>A0A0N4UET1</accession>
<dbReference type="Proteomes" id="UP000274756">
    <property type="component" value="Unassembled WGS sequence"/>
</dbReference>
<evidence type="ECO:0000313" key="10">
    <source>
        <dbReference type="Proteomes" id="UP000038040"/>
    </source>
</evidence>
<gene>
    <name evidence="9" type="ORF">DME_LOCUS844</name>
</gene>
<evidence type="ECO:0000256" key="2">
    <source>
        <dbReference type="ARBA" id="ARBA00023015"/>
    </source>
</evidence>
<sequence length="563" mass="63139">MSGRPLVRKSDIGAPPARLSGGAPPSLSAALARRGMRGGFKGGIVGKNCGTMNRKRRAGDILEESDSESSSAAEENDNNESEEEIKKEKEEIVEGKMRKPRKKRRFRFTDSVAKAKRKAERRAQLEAERKENDELEKQQEGKKEEEDKNKSPTPPPLPKAPMIRSYSPMQLLCDNLLRKLQAKDPEEYFAFPVTPSIAPDYHEIIKEPMDFSTIRMKIEANEYQDLASLHNDAKLIVKNALSYNERNTIYHIAAQKLETIVNFYFSEQNLRYLYHTLPFCKDIPLEKVGLTPKVRPPILPKVQRNFVIDNMTTSSILDSTDPSIRRKLATRVPDLSVLPNCESGREPKAHLAFLDNKDGAVCLNIVNSVTSERTSVTLGDLIGKLDEGTPGLCTPADHKIPPQMPISFLSYGPFSSFAPQFDSTWANLCERDSRLLLSTYADKENAANAISLRHMVEDAGEHMIKIVDDLLDTLTDGEHSKTISALEKKEQMKMPDLDDDVNMDKLLDSIESLENLGIDVSFVPEVRKIYGSKAVSKTSQVCISKKRIEPLGEMNFSLKFSLV</sequence>
<dbReference type="SMART" id="SM00297">
    <property type="entry name" value="BROMO"/>
    <property type="match status" value="1"/>
</dbReference>
<dbReference type="PANTHER" id="PTHR22881:SF27">
    <property type="entry name" value="BROMODOMAIN CONTAINING 7_9"/>
    <property type="match status" value="1"/>
</dbReference>
<evidence type="ECO:0000259" key="8">
    <source>
        <dbReference type="PROSITE" id="PS50014"/>
    </source>
</evidence>
<dbReference type="AlphaFoldDB" id="A0A0N4UET1"/>
<dbReference type="InterPro" id="IPR036427">
    <property type="entry name" value="Bromodomain-like_sf"/>
</dbReference>
<feature type="region of interest" description="Disordered" evidence="7">
    <location>
        <begin position="1"/>
        <end position="163"/>
    </location>
</feature>
<evidence type="ECO:0000256" key="4">
    <source>
        <dbReference type="ARBA" id="ARBA00023163"/>
    </source>
</evidence>
<dbReference type="GO" id="GO:0005634">
    <property type="term" value="C:nucleus"/>
    <property type="evidence" value="ECO:0007669"/>
    <property type="project" value="UniProtKB-SubCell"/>
</dbReference>
<dbReference type="PANTHER" id="PTHR22881">
    <property type="entry name" value="BROMODOMAIN CONTAINING PROTEIN"/>
    <property type="match status" value="1"/>
</dbReference>
<evidence type="ECO:0000256" key="6">
    <source>
        <dbReference type="PROSITE-ProRule" id="PRU00035"/>
    </source>
</evidence>
<dbReference type="EMBL" id="UYYG01000009">
    <property type="protein sequence ID" value="VDN50871.1"/>
    <property type="molecule type" value="Genomic_DNA"/>
</dbReference>
<dbReference type="Pfam" id="PF12024">
    <property type="entry name" value="DUF3512"/>
    <property type="match status" value="1"/>
</dbReference>
<proteinExistence type="predicted"/>
<evidence type="ECO:0000256" key="3">
    <source>
        <dbReference type="ARBA" id="ARBA00023117"/>
    </source>
</evidence>
<dbReference type="Gene3D" id="1.20.920.10">
    <property type="entry name" value="Bromodomain-like"/>
    <property type="match status" value="1"/>
</dbReference>
<name>A0A0N4UET1_DRAME</name>
<organism evidence="10 12">
    <name type="scientific">Dracunculus medinensis</name>
    <name type="common">Guinea worm</name>
    <dbReference type="NCBI Taxonomy" id="318479"/>
    <lineage>
        <taxon>Eukaryota</taxon>
        <taxon>Metazoa</taxon>
        <taxon>Ecdysozoa</taxon>
        <taxon>Nematoda</taxon>
        <taxon>Chromadorea</taxon>
        <taxon>Rhabditida</taxon>
        <taxon>Spirurina</taxon>
        <taxon>Dracunculoidea</taxon>
        <taxon>Dracunculidae</taxon>
        <taxon>Dracunculus</taxon>
    </lineage>
</organism>
<evidence type="ECO:0000313" key="12">
    <source>
        <dbReference type="WBParaSite" id="DME_0000590501-mRNA-1"/>
    </source>
</evidence>
<feature type="compositionally biased region" description="Basic and acidic residues" evidence="7">
    <location>
        <begin position="121"/>
        <end position="150"/>
    </location>
</feature>
<dbReference type="GO" id="GO:0006357">
    <property type="term" value="P:regulation of transcription by RNA polymerase II"/>
    <property type="evidence" value="ECO:0007669"/>
    <property type="project" value="TreeGrafter"/>
</dbReference>
<protein>
    <submittedName>
        <fullName evidence="12">Bromo domain-containing protein</fullName>
    </submittedName>
</protein>
<dbReference type="Pfam" id="PF00439">
    <property type="entry name" value="Bromodomain"/>
    <property type="match status" value="1"/>
</dbReference>
<feature type="compositionally biased region" description="Acidic residues" evidence="7">
    <location>
        <begin position="74"/>
        <end position="83"/>
    </location>
</feature>
<dbReference type="STRING" id="318479.A0A0N4UET1"/>
<evidence type="ECO:0000256" key="1">
    <source>
        <dbReference type="ARBA" id="ARBA00004123"/>
    </source>
</evidence>